<proteinExistence type="predicted"/>
<evidence type="ECO:0000313" key="1">
    <source>
        <dbReference type="EMBL" id="KAI8424825.1"/>
    </source>
</evidence>
<organism evidence="1 2">
    <name type="scientific">Choristoneura fumiferana</name>
    <name type="common">Spruce budworm moth</name>
    <name type="synonym">Archips fumiferana</name>
    <dbReference type="NCBI Taxonomy" id="7141"/>
    <lineage>
        <taxon>Eukaryota</taxon>
        <taxon>Metazoa</taxon>
        <taxon>Ecdysozoa</taxon>
        <taxon>Arthropoda</taxon>
        <taxon>Hexapoda</taxon>
        <taxon>Insecta</taxon>
        <taxon>Pterygota</taxon>
        <taxon>Neoptera</taxon>
        <taxon>Endopterygota</taxon>
        <taxon>Lepidoptera</taxon>
        <taxon>Glossata</taxon>
        <taxon>Ditrysia</taxon>
        <taxon>Tortricoidea</taxon>
        <taxon>Tortricidae</taxon>
        <taxon>Tortricinae</taxon>
        <taxon>Choristoneura</taxon>
    </lineage>
</organism>
<keyword evidence="2" id="KW-1185">Reference proteome</keyword>
<dbReference type="Proteomes" id="UP001064048">
    <property type="component" value="Chromosome 11"/>
</dbReference>
<gene>
    <name evidence="1" type="ORF">MSG28_006754</name>
</gene>
<name>A0ACC0JLU1_CHOFU</name>
<comment type="caution">
    <text evidence="1">The sequence shown here is derived from an EMBL/GenBank/DDBJ whole genome shotgun (WGS) entry which is preliminary data.</text>
</comment>
<accession>A0ACC0JLU1</accession>
<protein>
    <submittedName>
        <fullName evidence="1">Uncharacterized protein</fullName>
    </submittedName>
</protein>
<evidence type="ECO:0000313" key="2">
    <source>
        <dbReference type="Proteomes" id="UP001064048"/>
    </source>
</evidence>
<dbReference type="EMBL" id="CM046111">
    <property type="protein sequence ID" value="KAI8424825.1"/>
    <property type="molecule type" value="Genomic_DNA"/>
</dbReference>
<sequence>MDIGLLSDPVGIPISVITTDYTNYAIIYGCKSNLDTDIKYISAWILSRTTTLDPETLNKARLELNSIPYASAVYLEPVDQRESKCNAHWTAHIQAVNVHEDSADQ</sequence>
<reference evidence="1 2" key="1">
    <citation type="journal article" date="2022" name="Genome Biol. Evol.">
        <title>The Spruce Budworm Genome: Reconstructing the Evolutionary History of Antifreeze Proteins.</title>
        <authorList>
            <person name="Beliveau C."/>
            <person name="Gagne P."/>
            <person name="Picq S."/>
            <person name="Vernygora O."/>
            <person name="Keeling C.I."/>
            <person name="Pinkney K."/>
            <person name="Doucet D."/>
            <person name="Wen F."/>
            <person name="Johnston J.S."/>
            <person name="Maaroufi H."/>
            <person name="Boyle B."/>
            <person name="Laroche J."/>
            <person name="Dewar K."/>
            <person name="Juretic N."/>
            <person name="Blackburn G."/>
            <person name="Nisole A."/>
            <person name="Brunet B."/>
            <person name="Brandao M."/>
            <person name="Lumley L."/>
            <person name="Duan J."/>
            <person name="Quan G."/>
            <person name="Lucarotti C.J."/>
            <person name="Roe A.D."/>
            <person name="Sperling F.A.H."/>
            <person name="Levesque R.C."/>
            <person name="Cusson M."/>
        </authorList>
    </citation>
    <scope>NUCLEOTIDE SEQUENCE [LARGE SCALE GENOMIC DNA]</scope>
    <source>
        <strain evidence="1">Glfc:IPQL:Cfum</strain>
    </source>
</reference>